<dbReference type="AlphaFoldDB" id="A1T030"/>
<dbReference type="Pfam" id="PF15611">
    <property type="entry name" value="EH_Signature"/>
    <property type="match status" value="1"/>
</dbReference>
<feature type="region of interest" description="Disordered" evidence="1">
    <location>
        <begin position="470"/>
        <end position="492"/>
    </location>
</feature>
<gene>
    <name evidence="3" type="ordered locus">Ping_3411</name>
</gene>
<proteinExistence type="predicted"/>
<feature type="domain" description="Zorya protein ZorC EH" evidence="2">
    <location>
        <begin position="19"/>
        <end position="427"/>
    </location>
</feature>
<sequence length="541" mass="62560">MGELFKINQPKRIKPVAMMEAAFSIDNCSNESIFENLVLPQVPPRDVKQLIQLVMSSQSEKISLLEWFSIFDNENYFKQLSGEALINTQKALWKCILEIPKVTNIALWRMCLYFDKQYHMMPLLIMDAFQKHDRQIRLLDKQRGLVLKALSEQKASKIAYFSLQIGNKPEDFLACLGLPNQISLVVKAQEELENVLVEVWKPELCDNYVKIIKQYSYLQADTAVTKLLSLNKEKALNESPVLLDHLKEKYGPSSASSRWGMLSLQAQHQLRAVIGAGWFAEFKLFIFQLTSQELAKALSLSPKDINQLQKRVTFWSNYQSRFHSFRVFLPLKTATIIKNSSLSLPEHTLIESGWDLKETELCFLEFDNHIVVEYLRGNASGLKLYDKSEISISKLLTNEKLKVSKLAEIEFKKEHDHLFCWQNSCENMLRTEFEILPDDEITSFLIGGKSDVRQNYDHVTGLPRLSREDRSERQRCLGRSKGKRHENKAREFSTEVQLNSKGLDNNWIELEYSEGKNTIRAGAKFPNKKKPILSLRKTKAW</sequence>
<dbReference type="OrthoDB" id="5861318at2"/>
<accession>A1T030</accession>
<organism evidence="3 4">
    <name type="scientific">Psychromonas ingrahamii (strain DSM 17664 / CCUG 51855 / 37)</name>
    <dbReference type="NCBI Taxonomy" id="357804"/>
    <lineage>
        <taxon>Bacteria</taxon>
        <taxon>Pseudomonadati</taxon>
        <taxon>Pseudomonadota</taxon>
        <taxon>Gammaproteobacteria</taxon>
        <taxon>Alteromonadales</taxon>
        <taxon>Psychromonadaceae</taxon>
        <taxon>Psychromonas</taxon>
    </lineage>
</organism>
<feature type="compositionally biased region" description="Basic residues" evidence="1">
    <location>
        <begin position="476"/>
        <end position="487"/>
    </location>
</feature>
<evidence type="ECO:0000256" key="1">
    <source>
        <dbReference type="SAM" id="MobiDB-lite"/>
    </source>
</evidence>
<protein>
    <recommendedName>
        <fullName evidence="2">Zorya protein ZorC EH domain-containing protein</fullName>
    </recommendedName>
</protein>
<dbReference type="KEGG" id="pin:Ping_3411"/>
<name>A1T030_PSYIN</name>
<reference evidence="3 4" key="1">
    <citation type="submission" date="2007-01" db="EMBL/GenBank/DDBJ databases">
        <title>Complete sequence of Psychromonas ingrahamii 37.</title>
        <authorList>
            <consortium name="US DOE Joint Genome Institute"/>
            <person name="Copeland A."/>
            <person name="Lucas S."/>
            <person name="Lapidus A."/>
            <person name="Barry K."/>
            <person name="Detter J.C."/>
            <person name="Glavina del Rio T."/>
            <person name="Hammon N."/>
            <person name="Israni S."/>
            <person name="Dalin E."/>
            <person name="Tice H."/>
            <person name="Pitluck S."/>
            <person name="Thompson L.S."/>
            <person name="Brettin T."/>
            <person name="Bruce D."/>
            <person name="Han C."/>
            <person name="Tapia R."/>
            <person name="Schmutz J."/>
            <person name="Larimer F."/>
            <person name="Land M."/>
            <person name="Hauser L."/>
            <person name="Kyrpides N."/>
            <person name="Ivanova N."/>
            <person name="Staley J."/>
            <person name="Richardson P."/>
        </authorList>
    </citation>
    <scope>NUCLEOTIDE SEQUENCE [LARGE SCALE GENOMIC DNA]</scope>
    <source>
        <strain evidence="3 4">37</strain>
    </source>
</reference>
<dbReference type="eggNOG" id="ENOG502Z9DF">
    <property type="taxonomic scope" value="Bacteria"/>
</dbReference>
<evidence type="ECO:0000313" key="3">
    <source>
        <dbReference type="EMBL" id="ABM05095.1"/>
    </source>
</evidence>
<dbReference type="InterPro" id="IPR028943">
    <property type="entry name" value="ZorC_EH_Signature_dom"/>
</dbReference>
<keyword evidence="4" id="KW-1185">Reference proteome</keyword>
<dbReference type="RefSeq" id="WP_011771647.1">
    <property type="nucleotide sequence ID" value="NC_008709.1"/>
</dbReference>
<evidence type="ECO:0000259" key="2">
    <source>
        <dbReference type="Pfam" id="PF15611"/>
    </source>
</evidence>
<dbReference type="STRING" id="357804.Ping_3411"/>
<evidence type="ECO:0000313" key="4">
    <source>
        <dbReference type="Proteomes" id="UP000000639"/>
    </source>
</evidence>
<dbReference type="EMBL" id="CP000510">
    <property type="protein sequence ID" value="ABM05095.1"/>
    <property type="molecule type" value="Genomic_DNA"/>
</dbReference>
<dbReference type="Proteomes" id="UP000000639">
    <property type="component" value="Chromosome"/>
</dbReference>
<dbReference type="HOGENOM" id="CLU_042143_0_0_6"/>